<dbReference type="AlphaFoldDB" id="A0A1G8RSD4"/>
<accession>A0A1G8RSD4</accession>
<protein>
    <submittedName>
        <fullName evidence="2">CRP/FNR family transcriptional regulator, anaerobic regulatory protein</fullName>
    </submittedName>
</protein>
<dbReference type="InterPro" id="IPR018490">
    <property type="entry name" value="cNMP-bd_dom_sf"/>
</dbReference>
<dbReference type="SUPFAM" id="SSF51206">
    <property type="entry name" value="cAMP-binding domain-like"/>
    <property type="match status" value="1"/>
</dbReference>
<evidence type="ECO:0000256" key="1">
    <source>
        <dbReference type="ARBA" id="ARBA00023159"/>
    </source>
</evidence>
<proteinExistence type="predicted"/>
<sequence length="112" mass="13140">MMMASVLGDLEYEAFAAAESDVEALIVPAQTFRNWMHAYDSVSKFIYGLFIRKMSVITQLVEEVAFRGIDDRVADYLITHTSMHSNIRNTEERWRRFWRQLLSHLQSKPEQP</sequence>
<reference evidence="2 3" key="1">
    <citation type="submission" date="2016-10" db="EMBL/GenBank/DDBJ databases">
        <authorList>
            <person name="de Groot N.N."/>
        </authorList>
    </citation>
    <scope>NUCLEOTIDE SEQUENCE [LARGE SCALE GENOMIC DNA]</scope>
    <source>
        <strain evidence="2 3">DSM 2895</strain>
    </source>
</reference>
<evidence type="ECO:0000313" key="3">
    <source>
        <dbReference type="Proteomes" id="UP000182836"/>
    </source>
</evidence>
<organism evidence="2 3">
    <name type="scientific">Aneurinibacillus migulanus</name>
    <name type="common">Bacillus migulanus</name>
    <dbReference type="NCBI Taxonomy" id="47500"/>
    <lineage>
        <taxon>Bacteria</taxon>
        <taxon>Bacillati</taxon>
        <taxon>Bacillota</taxon>
        <taxon>Bacilli</taxon>
        <taxon>Bacillales</taxon>
        <taxon>Paenibacillaceae</taxon>
        <taxon>Aneurinibacillus group</taxon>
        <taxon>Aneurinibacillus</taxon>
    </lineage>
</organism>
<dbReference type="Gene3D" id="2.60.120.10">
    <property type="entry name" value="Jelly Rolls"/>
    <property type="match status" value="1"/>
</dbReference>
<name>A0A1G8RSD4_ANEMI</name>
<gene>
    <name evidence="2" type="ORF">SAMN04487909_113118</name>
</gene>
<dbReference type="InterPro" id="IPR014710">
    <property type="entry name" value="RmlC-like_jellyroll"/>
</dbReference>
<dbReference type="EMBL" id="FNED01000013">
    <property type="protein sequence ID" value="SDJ19866.1"/>
    <property type="molecule type" value="Genomic_DNA"/>
</dbReference>
<evidence type="ECO:0000313" key="2">
    <source>
        <dbReference type="EMBL" id="SDJ19866.1"/>
    </source>
</evidence>
<dbReference type="Proteomes" id="UP000182836">
    <property type="component" value="Unassembled WGS sequence"/>
</dbReference>
<keyword evidence="1" id="KW-0010">Activator</keyword>